<dbReference type="InterPro" id="IPR023213">
    <property type="entry name" value="CAT-like_dom_sf"/>
</dbReference>
<organism evidence="3 4">
    <name type="scientific">Favolaschia claudopus</name>
    <dbReference type="NCBI Taxonomy" id="2862362"/>
    <lineage>
        <taxon>Eukaryota</taxon>
        <taxon>Fungi</taxon>
        <taxon>Dikarya</taxon>
        <taxon>Basidiomycota</taxon>
        <taxon>Agaricomycotina</taxon>
        <taxon>Agaricomycetes</taxon>
        <taxon>Agaricomycetidae</taxon>
        <taxon>Agaricales</taxon>
        <taxon>Marasmiineae</taxon>
        <taxon>Mycenaceae</taxon>
        <taxon>Favolaschia</taxon>
    </lineage>
</organism>
<keyword evidence="4" id="KW-1185">Reference proteome</keyword>
<evidence type="ECO:0000259" key="2">
    <source>
        <dbReference type="Pfam" id="PF22664"/>
    </source>
</evidence>
<feature type="domain" description="Trichothecene 3-O-acetyltransferase-like N-terminal" evidence="2">
    <location>
        <begin position="39"/>
        <end position="175"/>
    </location>
</feature>
<dbReference type="PANTHER" id="PTHR31642">
    <property type="entry name" value="TRICHOTHECENE 3-O-ACETYLTRANSFERASE"/>
    <property type="match status" value="1"/>
</dbReference>
<dbReference type="Proteomes" id="UP001362999">
    <property type="component" value="Unassembled WGS sequence"/>
</dbReference>
<evidence type="ECO:0000313" key="4">
    <source>
        <dbReference type="Proteomes" id="UP001362999"/>
    </source>
</evidence>
<proteinExistence type="predicted"/>
<keyword evidence="1" id="KW-0808">Transferase</keyword>
<dbReference type="Pfam" id="PF22664">
    <property type="entry name" value="TRI-like_N"/>
    <property type="match status" value="1"/>
</dbReference>
<evidence type="ECO:0000256" key="1">
    <source>
        <dbReference type="ARBA" id="ARBA00022679"/>
    </source>
</evidence>
<gene>
    <name evidence="3" type="ORF">R3P38DRAFT_2921634</name>
</gene>
<dbReference type="GO" id="GO:0016747">
    <property type="term" value="F:acyltransferase activity, transferring groups other than amino-acyl groups"/>
    <property type="evidence" value="ECO:0007669"/>
    <property type="project" value="TreeGrafter"/>
</dbReference>
<name>A0AAW0C6C5_9AGAR</name>
<dbReference type="AlphaFoldDB" id="A0AAW0C6C5"/>
<dbReference type="PANTHER" id="PTHR31642:SF310">
    <property type="entry name" value="FATTY ALCOHOL:CAFFEOYL-COA ACYLTRANSFERASE"/>
    <property type="match status" value="1"/>
</dbReference>
<protein>
    <recommendedName>
        <fullName evidence="2">Trichothecene 3-O-acetyltransferase-like N-terminal domain-containing protein</fullName>
    </recommendedName>
</protein>
<evidence type="ECO:0000313" key="3">
    <source>
        <dbReference type="EMBL" id="KAK7033256.1"/>
    </source>
</evidence>
<reference evidence="3 4" key="1">
    <citation type="journal article" date="2024" name="J Genomics">
        <title>Draft genome sequencing and assembly of Favolaschia claudopus CIRM-BRFM 2984 isolated from oak limbs.</title>
        <authorList>
            <person name="Navarro D."/>
            <person name="Drula E."/>
            <person name="Chaduli D."/>
            <person name="Cazenave R."/>
            <person name="Ahrendt S."/>
            <person name="Wang J."/>
            <person name="Lipzen A."/>
            <person name="Daum C."/>
            <person name="Barry K."/>
            <person name="Grigoriev I.V."/>
            <person name="Favel A."/>
            <person name="Rosso M.N."/>
            <person name="Martin F."/>
        </authorList>
    </citation>
    <scope>NUCLEOTIDE SEQUENCE [LARGE SCALE GENOMIC DNA]</scope>
    <source>
        <strain evidence="3 4">CIRM-BRFM 2984</strain>
    </source>
</reference>
<dbReference type="InterPro" id="IPR050317">
    <property type="entry name" value="Plant_Fungal_Acyltransferase"/>
</dbReference>
<dbReference type="InterPro" id="IPR054710">
    <property type="entry name" value="Tri101-like_N"/>
</dbReference>
<accession>A0AAW0C6C5</accession>
<dbReference type="EMBL" id="JAWWNJ010000023">
    <property type="protein sequence ID" value="KAK7033256.1"/>
    <property type="molecule type" value="Genomic_DNA"/>
</dbReference>
<dbReference type="Gene3D" id="3.30.559.10">
    <property type="entry name" value="Chloramphenicol acetyltransferase-like domain"/>
    <property type="match status" value="2"/>
</dbReference>
<comment type="caution">
    <text evidence="3">The sequence shown here is derived from an EMBL/GenBank/DDBJ whole genome shotgun (WGS) entry which is preliminary data.</text>
</comment>
<sequence length="476" mass="51730">MTESSKFTDEALFIPGPSFHVELPPIDARHLCYFSRRLLFFRCTSDAQRDIQLAAFKTGMKALLQRCPVLGGIIAPLPPGEATEDKKDWRTILPGKGIELVVRDLRGKMPTLSELEAHHFPPSQLPWNLLMPVPKDLTNDHPHDACKIQFSAIEGGTILTLAMSHTVSDGTGTDIWTQILMEETRRASIQPPQTEIVGPPAAAEIVGTDRSVLCNMESDKEFKIDEHPAYMFKSAEAAPLAPGRSIFGASSLQIPAFIRISAAGLAQLKSDATTPGAPPISTHDALVALMWRTIILIRMRRAPPGEALPPTTTTNLFMPSSARRHLPELPTNYVGNAVYQVVAALDLGTLLSPAGLQRAASEVRRAVTFITPALVKSYLAFIRDPVASKDIDYQFMNGTASTTGFAMGTNLGSGHVYGGDWGEAFGPLVCFRLVGEATNFVLPRRPDGIVEVMFAVTQEEEAVLKGEEGFGKYLAL</sequence>